<reference evidence="3" key="1">
    <citation type="journal article" date="2019" name="Int. J. Syst. Evol. Microbiol.">
        <title>The Global Catalogue of Microorganisms (GCM) 10K type strain sequencing project: providing services to taxonomists for standard genome sequencing and annotation.</title>
        <authorList>
            <consortium name="The Broad Institute Genomics Platform"/>
            <consortium name="The Broad Institute Genome Sequencing Center for Infectious Disease"/>
            <person name="Wu L."/>
            <person name="Ma J."/>
        </authorList>
    </citation>
    <scope>NUCLEOTIDE SEQUENCE [LARGE SCALE GENOMIC DNA]</scope>
    <source>
        <strain evidence="3">CGMCC 4.7638</strain>
    </source>
</reference>
<proteinExistence type="predicted"/>
<keyword evidence="3" id="KW-1185">Reference proteome</keyword>
<dbReference type="EMBL" id="JBHUKQ010000033">
    <property type="protein sequence ID" value="MFD2487776.1"/>
    <property type="molecule type" value="Genomic_DNA"/>
</dbReference>
<comment type="caution">
    <text evidence="2">The sequence shown here is derived from an EMBL/GenBank/DDBJ whole genome shotgun (WGS) entry which is preliminary data.</text>
</comment>
<evidence type="ECO:0000313" key="3">
    <source>
        <dbReference type="Proteomes" id="UP001597542"/>
    </source>
</evidence>
<dbReference type="Proteomes" id="UP001597542">
    <property type="component" value="Unassembled WGS sequence"/>
</dbReference>
<accession>A0ABW5IE98</accession>
<evidence type="ECO:0000256" key="1">
    <source>
        <dbReference type="SAM" id="MobiDB-lite"/>
    </source>
</evidence>
<protein>
    <submittedName>
        <fullName evidence="2">Uncharacterized protein</fullName>
    </submittedName>
</protein>
<organism evidence="2 3">
    <name type="scientific">Amycolatopsis albidoflavus</name>
    <dbReference type="NCBI Taxonomy" id="102226"/>
    <lineage>
        <taxon>Bacteria</taxon>
        <taxon>Bacillati</taxon>
        <taxon>Actinomycetota</taxon>
        <taxon>Actinomycetes</taxon>
        <taxon>Pseudonocardiales</taxon>
        <taxon>Pseudonocardiaceae</taxon>
        <taxon>Amycolatopsis</taxon>
    </lineage>
</organism>
<sequence>MSGPVALPPRPRLPPHRRALPLLAVALARPLAATTPARLHRILAFARRGAPPATARQASAARQASGASTVLAGPAAGARAVSA</sequence>
<name>A0ABW5IE98_9PSEU</name>
<gene>
    <name evidence="2" type="ORF">ACFSUT_46400</name>
</gene>
<evidence type="ECO:0000313" key="2">
    <source>
        <dbReference type="EMBL" id="MFD2487776.1"/>
    </source>
</evidence>
<feature type="region of interest" description="Disordered" evidence="1">
    <location>
        <begin position="54"/>
        <end position="83"/>
    </location>
</feature>
<dbReference type="RefSeq" id="WP_344264179.1">
    <property type="nucleotide sequence ID" value="NZ_BAAAHV010000001.1"/>
</dbReference>